<reference evidence="2 3" key="1">
    <citation type="journal article" date="2019" name="Nat. Ecol. Evol.">
        <title>Megaphylogeny resolves global patterns of mushroom evolution.</title>
        <authorList>
            <person name="Varga T."/>
            <person name="Krizsan K."/>
            <person name="Foldi C."/>
            <person name="Dima B."/>
            <person name="Sanchez-Garcia M."/>
            <person name="Sanchez-Ramirez S."/>
            <person name="Szollosi G.J."/>
            <person name="Szarkandi J.G."/>
            <person name="Papp V."/>
            <person name="Albert L."/>
            <person name="Andreopoulos W."/>
            <person name="Angelini C."/>
            <person name="Antonin V."/>
            <person name="Barry K.W."/>
            <person name="Bougher N.L."/>
            <person name="Buchanan P."/>
            <person name="Buyck B."/>
            <person name="Bense V."/>
            <person name="Catcheside P."/>
            <person name="Chovatia M."/>
            <person name="Cooper J."/>
            <person name="Damon W."/>
            <person name="Desjardin D."/>
            <person name="Finy P."/>
            <person name="Geml J."/>
            <person name="Haridas S."/>
            <person name="Hughes K."/>
            <person name="Justo A."/>
            <person name="Karasinski D."/>
            <person name="Kautmanova I."/>
            <person name="Kiss B."/>
            <person name="Kocsube S."/>
            <person name="Kotiranta H."/>
            <person name="LaButti K.M."/>
            <person name="Lechner B.E."/>
            <person name="Liimatainen K."/>
            <person name="Lipzen A."/>
            <person name="Lukacs Z."/>
            <person name="Mihaltcheva S."/>
            <person name="Morgado L.N."/>
            <person name="Niskanen T."/>
            <person name="Noordeloos M.E."/>
            <person name="Ohm R.A."/>
            <person name="Ortiz-Santana B."/>
            <person name="Ovrebo C."/>
            <person name="Racz N."/>
            <person name="Riley R."/>
            <person name="Savchenko A."/>
            <person name="Shiryaev A."/>
            <person name="Soop K."/>
            <person name="Spirin V."/>
            <person name="Szebenyi C."/>
            <person name="Tomsovsky M."/>
            <person name="Tulloss R.E."/>
            <person name="Uehling J."/>
            <person name="Grigoriev I.V."/>
            <person name="Vagvolgyi C."/>
            <person name="Papp T."/>
            <person name="Martin F.M."/>
            <person name="Miettinen O."/>
            <person name="Hibbett D.S."/>
            <person name="Nagy L.G."/>
        </authorList>
    </citation>
    <scope>NUCLEOTIDE SEQUENCE [LARGE SCALE GENOMIC DNA]</scope>
    <source>
        <strain evidence="2 3">CBS 166.37</strain>
    </source>
</reference>
<keyword evidence="3" id="KW-1185">Reference proteome</keyword>
<gene>
    <name evidence="2" type="ORF">BDQ12DRAFT_738375</name>
</gene>
<proteinExistence type="predicted"/>
<evidence type="ECO:0000313" key="2">
    <source>
        <dbReference type="EMBL" id="TFK34087.1"/>
    </source>
</evidence>
<name>A0A5C3LNC0_9AGAR</name>
<protein>
    <submittedName>
        <fullName evidence="2">Uncharacterized protein</fullName>
    </submittedName>
</protein>
<organism evidence="2 3">
    <name type="scientific">Crucibulum laeve</name>
    <dbReference type="NCBI Taxonomy" id="68775"/>
    <lineage>
        <taxon>Eukaryota</taxon>
        <taxon>Fungi</taxon>
        <taxon>Dikarya</taxon>
        <taxon>Basidiomycota</taxon>
        <taxon>Agaricomycotina</taxon>
        <taxon>Agaricomycetes</taxon>
        <taxon>Agaricomycetidae</taxon>
        <taxon>Agaricales</taxon>
        <taxon>Agaricineae</taxon>
        <taxon>Nidulariaceae</taxon>
        <taxon>Crucibulum</taxon>
    </lineage>
</organism>
<feature type="compositionally biased region" description="Polar residues" evidence="1">
    <location>
        <begin position="1"/>
        <end position="19"/>
    </location>
</feature>
<accession>A0A5C3LNC0</accession>
<dbReference type="Proteomes" id="UP000308652">
    <property type="component" value="Unassembled WGS sequence"/>
</dbReference>
<evidence type="ECO:0000256" key="1">
    <source>
        <dbReference type="SAM" id="MobiDB-lite"/>
    </source>
</evidence>
<feature type="region of interest" description="Disordered" evidence="1">
    <location>
        <begin position="1"/>
        <end position="36"/>
    </location>
</feature>
<evidence type="ECO:0000313" key="3">
    <source>
        <dbReference type="Proteomes" id="UP000308652"/>
    </source>
</evidence>
<dbReference type="AlphaFoldDB" id="A0A5C3LNC0"/>
<dbReference type="EMBL" id="ML213636">
    <property type="protein sequence ID" value="TFK34087.1"/>
    <property type="molecule type" value="Genomic_DNA"/>
</dbReference>
<sequence>MPTQVSQAPSALSPASTLDLSEANAPVATSTPAPTLARAQPPVHAYTFNAGMANIPIATASAAAHVSRANTPIATSMPVPTPARQAPSTPAPTSIFDANTVNTHIATSMPAPIPERYGSTSARTFLLPLPRPRYPLPHFYYPLFYLSCSLRIIIL</sequence>